<protein>
    <submittedName>
        <fullName evidence="2">Uncharacterized protein</fullName>
    </submittedName>
</protein>
<name>A0A8J2N4D7_9PLEO</name>
<feature type="region of interest" description="Disordered" evidence="1">
    <location>
        <begin position="1"/>
        <end position="39"/>
    </location>
</feature>
<proteinExistence type="predicted"/>
<feature type="region of interest" description="Disordered" evidence="1">
    <location>
        <begin position="52"/>
        <end position="112"/>
    </location>
</feature>
<dbReference type="EMBL" id="CAJRGZ010000017">
    <property type="protein sequence ID" value="CAG5155344.1"/>
    <property type="molecule type" value="Genomic_DNA"/>
</dbReference>
<dbReference type="OrthoDB" id="10611985at2759"/>
<feature type="compositionally biased region" description="Low complexity" evidence="1">
    <location>
        <begin position="87"/>
        <end position="98"/>
    </location>
</feature>
<reference evidence="2" key="1">
    <citation type="submission" date="2021-05" db="EMBL/GenBank/DDBJ databases">
        <authorList>
            <person name="Stam R."/>
        </authorList>
    </citation>
    <scope>NUCLEOTIDE SEQUENCE</scope>
    <source>
        <strain evidence="2">CS162</strain>
    </source>
</reference>
<dbReference type="GeneID" id="67015191"/>
<gene>
    <name evidence="2" type="ORF">ALTATR162_LOCUS3615</name>
</gene>
<dbReference type="Proteomes" id="UP000676310">
    <property type="component" value="Unassembled WGS sequence"/>
</dbReference>
<dbReference type="RefSeq" id="XP_043167158.1">
    <property type="nucleotide sequence ID" value="XM_043311223.1"/>
</dbReference>
<keyword evidence="3" id="KW-1185">Reference proteome</keyword>
<dbReference type="AlphaFoldDB" id="A0A8J2N4D7"/>
<evidence type="ECO:0000313" key="3">
    <source>
        <dbReference type="Proteomes" id="UP000676310"/>
    </source>
</evidence>
<feature type="compositionally biased region" description="Acidic residues" evidence="1">
    <location>
        <begin position="55"/>
        <end position="64"/>
    </location>
</feature>
<accession>A0A8J2N4D7</accession>
<evidence type="ECO:0000256" key="1">
    <source>
        <dbReference type="SAM" id="MobiDB-lite"/>
    </source>
</evidence>
<organism evidence="2 3">
    <name type="scientific">Alternaria atra</name>
    <dbReference type="NCBI Taxonomy" id="119953"/>
    <lineage>
        <taxon>Eukaryota</taxon>
        <taxon>Fungi</taxon>
        <taxon>Dikarya</taxon>
        <taxon>Ascomycota</taxon>
        <taxon>Pezizomycotina</taxon>
        <taxon>Dothideomycetes</taxon>
        <taxon>Pleosporomycetidae</taxon>
        <taxon>Pleosporales</taxon>
        <taxon>Pleosporineae</taxon>
        <taxon>Pleosporaceae</taxon>
        <taxon>Alternaria</taxon>
        <taxon>Alternaria sect. Ulocladioides</taxon>
    </lineage>
</organism>
<sequence length="137" mass="15072">MQIKPEQPTEETVPDCDISDLDLEQTCDTSETDSESDVEHALSRCLSYCSRQSDESDSSEDAWDSDDHSNLASSYSKESDASDVSEESNSSSGIIGAEEASHTSDSDEHDDGVLLWDMQPQCTWQCAVHAPEMRAMI</sequence>
<feature type="compositionally biased region" description="Acidic residues" evidence="1">
    <location>
        <begin position="8"/>
        <end position="36"/>
    </location>
</feature>
<evidence type="ECO:0000313" key="2">
    <source>
        <dbReference type="EMBL" id="CAG5155344.1"/>
    </source>
</evidence>
<comment type="caution">
    <text evidence="2">The sequence shown here is derived from an EMBL/GenBank/DDBJ whole genome shotgun (WGS) entry which is preliminary data.</text>
</comment>